<evidence type="ECO:0000313" key="7">
    <source>
        <dbReference type="EMBL" id="APA86517.1"/>
    </source>
</evidence>
<dbReference type="PROSITE" id="PS51123">
    <property type="entry name" value="OMPA_2"/>
    <property type="match status" value="1"/>
</dbReference>
<evidence type="ECO:0000259" key="6">
    <source>
        <dbReference type="PROSITE" id="PS51123"/>
    </source>
</evidence>
<evidence type="ECO:0000313" key="8">
    <source>
        <dbReference type="Proteomes" id="UP000179860"/>
    </source>
</evidence>
<dbReference type="PANTHER" id="PTHR30329">
    <property type="entry name" value="STATOR ELEMENT OF FLAGELLAR MOTOR COMPLEX"/>
    <property type="match status" value="1"/>
</dbReference>
<organism evidence="7 8">
    <name type="scientific">Paraburkholderia sprentiae WSM5005</name>
    <dbReference type="NCBI Taxonomy" id="754502"/>
    <lineage>
        <taxon>Bacteria</taxon>
        <taxon>Pseudomonadati</taxon>
        <taxon>Pseudomonadota</taxon>
        <taxon>Betaproteobacteria</taxon>
        <taxon>Burkholderiales</taxon>
        <taxon>Burkholderiaceae</taxon>
        <taxon>Paraburkholderia</taxon>
    </lineage>
</organism>
<evidence type="ECO:0000256" key="2">
    <source>
        <dbReference type="ARBA" id="ARBA00023136"/>
    </source>
</evidence>
<dbReference type="KEGG" id="pspw:BJG93_14780"/>
<keyword evidence="5" id="KW-0732">Signal</keyword>
<dbReference type="Pfam" id="PF00691">
    <property type="entry name" value="OmpA"/>
    <property type="match status" value="1"/>
</dbReference>
<reference evidence="7" key="1">
    <citation type="submission" date="2016-09" db="EMBL/GenBank/DDBJ databases">
        <title>The Complete Genome of Burkholderia sprentiae wsm5005.</title>
        <authorList>
            <person name="De Meyer S."/>
            <person name="Wang P."/>
            <person name="Terpolilli J."/>
        </authorList>
    </citation>
    <scope>NUCLEOTIDE SEQUENCE [LARGE SCALE GENOMIC DNA]</scope>
    <source>
        <strain evidence="7">WSM5005</strain>
    </source>
</reference>
<evidence type="ECO:0000256" key="5">
    <source>
        <dbReference type="SAM" id="SignalP"/>
    </source>
</evidence>
<dbReference type="EMBL" id="CP017561">
    <property type="protein sequence ID" value="APA86517.1"/>
    <property type="molecule type" value="Genomic_DNA"/>
</dbReference>
<dbReference type="Proteomes" id="UP000179860">
    <property type="component" value="Chromosome 1"/>
</dbReference>
<dbReference type="OrthoDB" id="9782229at2"/>
<feature type="signal peptide" evidence="5">
    <location>
        <begin position="1"/>
        <end position="21"/>
    </location>
</feature>
<dbReference type="GO" id="GO:0009279">
    <property type="term" value="C:cell outer membrane"/>
    <property type="evidence" value="ECO:0007669"/>
    <property type="project" value="UniProtKB-SubCell"/>
</dbReference>
<reference evidence="7" key="2">
    <citation type="submission" date="2021-06" db="EMBL/GenBank/DDBJ databases">
        <authorList>
            <person name="Rogers T.H."/>
            <person name="Ramsay J.P."/>
            <person name="Wang P."/>
            <person name="Terpolilli J."/>
        </authorList>
    </citation>
    <scope>NUCLEOTIDE SEQUENCE [LARGE SCALE GENOMIC DNA]</scope>
    <source>
        <strain evidence="7">WSM5005</strain>
    </source>
</reference>
<evidence type="ECO:0000256" key="3">
    <source>
        <dbReference type="ARBA" id="ARBA00023237"/>
    </source>
</evidence>
<dbReference type="PRINTS" id="PR01021">
    <property type="entry name" value="OMPADOMAIN"/>
</dbReference>
<proteinExistence type="predicted"/>
<keyword evidence="2 4" id="KW-0472">Membrane</keyword>
<feature type="chain" id="PRO_5009607357" evidence="5">
    <location>
        <begin position="22"/>
        <end position="232"/>
    </location>
</feature>
<comment type="subcellular location">
    <subcellularLocation>
        <location evidence="1">Cell outer membrane</location>
    </subcellularLocation>
</comment>
<dbReference type="InterPro" id="IPR006665">
    <property type="entry name" value="OmpA-like"/>
</dbReference>
<feature type="domain" description="OmpA-like" evidence="6">
    <location>
        <begin position="118"/>
        <end position="232"/>
    </location>
</feature>
<dbReference type="AlphaFoldDB" id="A0A1I9YJN4"/>
<dbReference type="SUPFAM" id="SSF103088">
    <property type="entry name" value="OmpA-like"/>
    <property type="match status" value="1"/>
</dbReference>
<accession>A0A1I9YJN4</accession>
<gene>
    <name evidence="7" type="ORF">BJG93_14780</name>
</gene>
<evidence type="ECO:0000256" key="1">
    <source>
        <dbReference type="ARBA" id="ARBA00004442"/>
    </source>
</evidence>
<dbReference type="CDD" id="cd07185">
    <property type="entry name" value="OmpA_C-like"/>
    <property type="match status" value="1"/>
</dbReference>
<evidence type="ECO:0000256" key="4">
    <source>
        <dbReference type="PROSITE-ProRule" id="PRU00473"/>
    </source>
</evidence>
<dbReference type="InterPro" id="IPR036737">
    <property type="entry name" value="OmpA-like_sf"/>
</dbReference>
<dbReference type="PROSITE" id="PS51257">
    <property type="entry name" value="PROKAR_LIPOPROTEIN"/>
    <property type="match status" value="1"/>
</dbReference>
<name>A0A1I9YJN4_9BURK</name>
<dbReference type="Gene3D" id="3.30.1330.60">
    <property type="entry name" value="OmpA-like domain"/>
    <property type="match status" value="1"/>
</dbReference>
<keyword evidence="8" id="KW-1185">Reference proteome</keyword>
<dbReference type="InterPro" id="IPR006664">
    <property type="entry name" value="OMP_bac"/>
</dbReference>
<dbReference type="InterPro" id="IPR050330">
    <property type="entry name" value="Bact_OuterMem_StrucFunc"/>
</dbReference>
<dbReference type="STRING" id="754502.BJG93_14780"/>
<keyword evidence="3" id="KW-0998">Cell outer membrane</keyword>
<protein>
    <submittedName>
        <fullName evidence="7">OmpA family protein</fullName>
    </submittedName>
</protein>
<sequence>MSAKLLLVAFATALLAACSTAQGPTWNAYRVGMPNGQQAYRVDCHGLFEGQSTCFAQANEICGQKQVQPIEQVAPLGDDQNPRDVRVLTFQCATPTQPAQPVVAKPAPAPAPVVAPAAPPKRITLDSDANFDTDKSTLKADARERLNVLIEAANGTVFRAITINGYTDSTGSVEHNQALSERRAQAVATYLREHGLKAQKFDVRGYGESSPVASNATVEGRAKNRRVDITLE</sequence>
<dbReference type="PANTHER" id="PTHR30329:SF21">
    <property type="entry name" value="LIPOPROTEIN YIAD-RELATED"/>
    <property type="match status" value="1"/>
</dbReference>